<dbReference type="Pfam" id="PF00650">
    <property type="entry name" value="CRAL_TRIO"/>
    <property type="match status" value="1"/>
</dbReference>
<dbReference type="PANTHER" id="PTHR45657:SF1">
    <property type="entry name" value="CRAL-TRIO DOMAIN-CONTAINING PROTEIN YKL091C-RELATED"/>
    <property type="match status" value="1"/>
</dbReference>
<dbReference type="PANTHER" id="PTHR45657">
    <property type="entry name" value="CRAL-TRIO DOMAIN-CONTAINING PROTEIN YKL091C-RELATED"/>
    <property type="match status" value="1"/>
</dbReference>
<evidence type="ECO:0000259" key="1">
    <source>
        <dbReference type="PROSITE" id="PS50191"/>
    </source>
</evidence>
<feature type="domain" description="CRAL-TRIO" evidence="1">
    <location>
        <begin position="1"/>
        <end position="69"/>
    </location>
</feature>
<proteinExistence type="predicted"/>
<name>X6NAG7_RETFI</name>
<dbReference type="Proteomes" id="UP000023152">
    <property type="component" value="Unassembled WGS sequence"/>
</dbReference>
<dbReference type="OrthoDB" id="1434354at2759"/>
<dbReference type="Gene3D" id="3.40.525.10">
    <property type="entry name" value="CRAL-TRIO lipid binding domain"/>
    <property type="match status" value="1"/>
</dbReference>
<sequence>MAYKVFVINAPSVFKNCWKIVKTFMEPVTVEKVKVFGTADSKEFFKELNAIASPNMIPPSFGGTGTFTIRLSDVPQEYMINLSKSYPYQLPQFQIKDDAKKNSKT</sequence>
<comment type="caution">
    <text evidence="2">The sequence shown here is derived from an EMBL/GenBank/DDBJ whole genome shotgun (WGS) entry which is preliminary data.</text>
</comment>
<gene>
    <name evidence="2" type="ORF">RFI_14165</name>
</gene>
<protein>
    <recommendedName>
        <fullName evidence="1">CRAL-TRIO domain-containing protein</fullName>
    </recommendedName>
</protein>
<dbReference type="InterPro" id="IPR051026">
    <property type="entry name" value="PI/PC_transfer"/>
</dbReference>
<keyword evidence="3" id="KW-1185">Reference proteome</keyword>
<dbReference type="SUPFAM" id="SSF52087">
    <property type="entry name" value="CRAL/TRIO domain"/>
    <property type="match status" value="1"/>
</dbReference>
<dbReference type="CDD" id="cd00170">
    <property type="entry name" value="SEC14"/>
    <property type="match status" value="1"/>
</dbReference>
<dbReference type="InterPro" id="IPR036865">
    <property type="entry name" value="CRAL-TRIO_dom_sf"/>
</dbReference>
<organism evidence="2 3">
    <name type="scientific">Reticulomyxa filosa</name>
    <dbReference type="NCBI Taxonomy" id="46433"/>
    <lineage>
        <taxon>Eukaryota</taxon>
        <taxon>Sar</taxon>
        <taxon>Rhizaria</taxon>
        <taxon>Retaria</taxon>
        <taxon>Foraminifera</taxon>
        <taxon>Monothalamids</taxon>
        <taxon>Reticulomyxidae</taxon>
        <taxon>Reticulomyxa</taxon>
    </lineage>
</organism>
<evidence type="ECO:0000313" key="3">
    <source>
        <dbReference type="Proteomes" id="UP000023152"/>
    </source>
</evidence>
<dbReference type="EMBL" id="ASPP01010287">
    <property type="protein sequence ID" value="ETO23021.1"/>
    <property type="molecule type" value="Genomic_DNA"/>
</dbReference>
<evidence type="ECO:0000313" key="2">
    <source>
        <dbReference type="EMBL" id="ETO23021.1"/>
    </source>
</evidence>
<dbReference type="InterPro" id="IPR001251">
    <property type="entry name" value="CRAL-TRIO_dom"/>
</dbReference>
<accession>X6NAG7</accession>
<dbReference type="PROSITE" id="PS50191">
    <property type="entry name" value="CRAL_TRIO"/>
    <property type="match status" value="1"/>
</dbReference>
<dbReference type="AlphaFoldDB" id="X6NAG7"/>
<reference evidence="2 3" key="1">
    <citation type="journal article" date="2013" name="Curr. Biol.">
        <title>The Genome of the Foraminiferan Reticulomyxa filosa.</title>
        <authorList>
            <person name="Glockner G."/>
            <person name="Hulsmann N."/>
            <person name="Schleicher M."/>
            <person name="Noegel A.A."/>
            <person name="Eichinger L."/>
            <person name="Gallinger C."/>
            <person name="Pawlowski J."/>
            <person name="Sierra R."/>
            <person name="Euteneuer U."/>
            <person name="Pillet L."/>
            <person name="Moustafa A."/>
            <person name="Platzer M."/>
            <person name="Groth M."/>
            <person name="Szafranski K."/>
            <person name="Schliwa M."/>
        </authorList>
    </citation>
    <scope>NUCLEOTIDE SEQUENCE [LARGE SCALE GENOMIC DNA]</scope>
</reference>